<evidence type="ECO:0000259" key="6">
    <source>
        <dbReference type="Pfam" id="PF02826"/>
    </source>
</evidence>
<dbReference type="PANTHER" id="PTHR42789">
    <property type="entry name" value="D-ISOMER SPECIFIC 2-HYDROXYACID DEHYDROGENASE FAMILY PROTEIN (AFU_ORTHOLOGUE AFUA_6G10090)"/>
    <property type="match status" value="1"/>
</dbReference>
<dbReference type="InterPro" id="IPR006139">
    <property type="entry name" value="D-isomer_2_OHA_DH_cat_dom"/>
</dbReference>
<keyword evidence="3" id="KW-0520">NAD</keyword>
<dbReference type="SUPFAM" id="SSF52283">
    <property type="entry name" value="Formate/glycerate dehydrogenase catalytic domain-like"/>
    <property type="match status" value="1"/>
</dbReference>
<evidence type="ECO:0000313" key="8">
    <source>
        <dbReference type="Proteomes" id="UP000070163"/>
    </source>
</evidence>
<accession>A0A133UA28</accession>
<dbReference type="CDD" id="cd12173">
    <property type="entry name" value="PGDH_4"/>
    <property type="match status" value="1"/>
</dbReference>
<evidence type="ECO:0000259" key="5">
    <source>
        <dbReference type="Pfam" id="PF00389"/>
    </source>
</evidence>
<evidence type="ECO:0000256" key="1">
    <source>
        <dbReference type="ARBA" id="ARBA00005854"/>
    </source>
</evidence>
<dbReference type="InterPro" id="IPR050857">
    <property type="entry name" value="D-2-hydroxyacid_DH"/>
</dbReference>
<organism evidence="7 8">
    <name type="scientific">candidate division MSBL1 archaeon SCGC-AAA259A05</name>
    <dbReference type="NCBI Taxonomy" id="1698259"/>
    <lineage>
        <taxon>Archaea</taxon>
        <taxon>Methanobacteriati</taxon>
        <taxon>Methanobacteriota</taxon>
        <taxon>candidate division MSBL1</taxon>
    </lineage>
</organism>
<gene>
    <name evidence="7" type="ORF">AKJ57_02505</name>
</gene>
<dbReference type="InterPro" id="IPR036291">
    <property type="entry name" value="NAD(P)-bd_dom_sf"/>
</dbReference>
<feature type="domain" description="D-isomer specific 2-hydroxyacid dehydrogenase NAD-binding" evidence="6">
    <location>
        <begin position="115"/>
        <end position="291"/>
    </location>
</feature>
<dbReference type="AlphaFoldDB" id="A0A133UA28"/>
<dbReference type="Gene3D" id="3.40.50.720">
    <property type="entry name" value="NAD(P)-binding Rossmann-like Domain"/>
    <property type="match status" value="2"/>
</dbReference>
<name>A0A133UA28_9EURY</name>
<evidence type="ECO:0000256" key="3">
    <source>
        <dbReference type="ARBA" id="ARBA00023027"/>
    </source>
</evidence>
<keyword evidence="2 4" id="KW-0560">Oxidoreductase</keyword>
<dbReference type="InterPro" id="IPR029753">
    <property type="entry name" value="D-isomer_DH_CS"/>
</dbReference>
<feature type="domain" description="D-isomer specific 2-hydroxyacid dehydrogenase catalytic" evidence="5">
    <location>
        <begin position="20"/>
        <end position="323"/>
    </location>
</feature>
<sequence length="328" mass="36544">MENEEKIEKEYKILSCSEPVDEAKQILDEVGTLLVEENLSRGELLQKIDSYDAILAGSTIEYDDPLFERAGGKLKIVSRVGVGYDNVDVEAATKHGVMVTNTPGVMAESVAEHAIMLMLASAKNLVRADRETREGEWKWGEYRGEELWNKTLGQIGLGRIGSNVARKDRKGFGMRVLVHDPYVSESEVLELGGKYEYLDSLLKESDIVNLNVPLTEETYHLLGEDELQKMKTSAILVNTSRGAVVNEKALIKALKNGQIAKAGLDVLEQEPPEKENPLFEMDNVILTPHQGSNTWNGVRRMFVEAAQCAANALQGKKPKFLVNEKIWE</sequence>
<dbReference type="PANTHER" id="PTHR42789:SF1">
    <property type="entry name" value="D-ISOMER SPECIFIC 2-HYDROXYACID DEHYDROGENASE FAMILY PROTEIN (AFU_ORTHOLOGUE AFUA_6G10090)"/>
    <property type="match status" value="1"/>
</dbReference>
<dbReference type="InterPro" id="IPR006140">
    <property type="entry name" value="D-isomer_DH_NAD-bd"/>
</dbReference>
<dbReference type="Proteomes" id="UP000070163">
    <property type="component" value="Unassembled WGS sequence"/>
</dbReference>
<dbReference type="Pfam" id="PF02826">
    <property type="entry name" value="2-Hacid_dh_C"/>
    <property type="match status" value="1"/>
</dbReference>
<evidence type="ECO:0000256" key="2">
    <source>
        <dbReference type="ARBA" id="ARBA00023002"/>
    </source>
</evidence>
<evidence type="ECO:0000256" key="4">
    <source>
        <dbReference type="RuleBase" id="RU003719"/>
    </source>
</evidence>
<dbReference type="PROSITE" id="PS00670">
    <property type="entry name" value="D_2_HYDROXYACID_DH_2"/>
    <property type="match status" value="1"/>
</dbReference>
<protein>
    <recommendedName>
        <fullName evidence="9">Glyoxylate reductase</fullName>
    </recommendedName>
</protein>
<dbReference type="EMBL" id="LHXJ01000022">
    <property type="protein sequence ID" value="KXA91073.1"/>
    <property type="molecule type" value="Genomic_DNA"/>
</dbReference>
<comment type="caution">
    <text evidence="7">The sequence shown here is derived from an EMBL/GenBank/DDBJ whole genome shotgun (WGS) entry which is preliminary data.</text>
</comment>
<evidence type="ECO:0000313" key="7">
    <source>
        <dbReference type="EMBL" id="KXA91073.1"/>
    </source>
</evidence>
<reference evidence="7 8" key="1">
    <citation type="journal article" date="2016" name="Sci. Rep.">
        <title>Metabolic traits of an uncultured archaeal lineage -MSBL1- from brine pools of the Red Sea.</title>
        <authorList>
            <person name="Mwirichia R."/>
            <person name="Alam I."/>
            <person name="Rashid M."/>
            <person name="Vinu M."/>
            <person name="Ba-Alawi W."/>
            <person name="Anthony Kamau A."/>
            <person name="Kamanda Ngugi D."/>
            <person name="Goker M."/>
            <person name="Klenk H.P."/>
            <person name="Bajic V."/>
            <person name="Stingl U."/>
        </authorList>
    </citation>
    <scope>NUCLEOTIDE SEQUENCE [LARGE SCALE GENOMIC DNA]</scope>
    <source>
        <strain evidence="7">SCGC-AAA259A05</strain>
    </source>
</reference>
<dbReference type="PATRIC" id="fig|1698259.3.peg.624"/>
<proteinExistence type="inferred from homology"/>
<dbReference type="FunFam" id="3.40.50.720:FF:000203">
    <property type="entry name" value="D-3-phosphoglycerate dehydrogenase (SerA)"/>
    <property type="match status" value="1"/>
</dbReference>
<dbReference type="GO" id="GO:0016616">
    <property type="term" value="F:oxidoreductase activity, acting on the CH-OH group of donors, NAD or NADP as acceptor"/>
    <property type="evidence" value="ECO:0007669"/>
    <property type="project" value="InterPro"/>
</dbReference>
<evidence type="ECO:0008006" key="9">
    <source>
        <dbReference type="Google" id="ProtNLM"/>
    </source>
</evidence>
<dbReference type="GO" id="GO:0051287">
    <property type="term" value="F:NAD binding"/>
    <property type="evidence" value="ECO:0007669"/>
    <property type="project" value="InterPro"/>
</dbReference>
<dbReference type="SUPFAM" id="SSF51735">
    <property type="entry name" value="NAD(P)-binding Rossmann-fold domains"/>
    <property type="match status" value="1"/>
</dbReference>
<dbReference type="PROSITE" id="PS00671">
    <property type="entry name" value="D_2_HYDROXYACID_DH_3"/>
    <property type="match status" value="1"/>
</dbReference>
<keyword evidence="8" id="KW-1185">Reference proteome</keyword>
<comment type="similarity">
    <text evidence="1 4">Belongs to the D-isomer specific 2-hydroxyacid dehydrogenase family.</text>
</comment>
<dbReference type="Pfam" id="PF00389">
    <property type="entry name" value="2-Hacid_dh"/>
    <property type="match status" value="1"/>
</dbReference>